<evidence type="ECO:0008006" key="3">
    <source>
        <dbReference type="Google" id="ProtNLM"/>
    </source>
</evidence>
<dbReference type="AlphaFoldDB" id="A0A128FA98"/>
<dbReference type="Proteomes" id="UP000073601">
    <property type="component" value="Unassembled WGS sequence"/>
</dbReference>
<sequence length="89" mass="9475">MNEKGIELTVEGKDITFSPSPEIYGQYIGAVAQGDIADASHNFVMQSVNSEDSKGALRQLAADNPGAMMQLASVVMAQYAPKVSITIKK</sequence>
<organism evidence="1 2">
    <name type="scientific">Grimontia marina</name>
    <dbReference type="NCBI Taxonomy" id="646534"/>
    <lineage>
        <taxon>Bacteria</taxon>
        <taxon>Pseudomonadati</taxon>
        <taxon>Pseudomonadota</taxon>
        <taxon>Gammaproteobacteria</taxon>
        <taxon>Vibrionales</taxon>
        <taxon>Vibrionaceae</taxon>
        <taxon>Grimontia</taxon>
    </lineage>
</organism>
<gene>
    <name evidence="1" type="ORF">GMA8713_02527</name>
</gene>
<dbReference type="Pfam" id="PF10963">
    <property type="entry name" value="Phage_TAC_10"/>
    <property type="match status" value="1"/>
</dbReference>
<evidence type="ECO:0000313" key="2">
    <source>
        <dbReference type="Proteomes" id="UP000073601"/>
    </source>
</evidence>
<dbReference type="OrthoDB" id="5908298at2"/>
<dbReference type="InterPro" id="IPR024406">
    <property type="entry name" value="TAC-10"/>
</dbReference>
<evidence type="ECO:0000313" key="1">
    <source>
        <dbReference type="EMBL" id="CZF83211.1"/>
    </source>
</evidence>
<dbReference type="RefSeq" id="WP_062710136.1">
    <property type="nucleotide sequence ID" value="NZ_CAWRCI010000021.1"/>
</dbReference>
<dbReference type="EMBL" id="FIZY01000021">
    <property type="protein sequence ID" value="CZF83211.1"/>
    <property type="molecule type" value="Genomic_DNA"/>
</dbReference>
<reference evidence="2" key="1">
    <citation type="submission" date="2016-02" db="EMBL/GenBank/DDBJ databases">
        <authorList>
            <person name="Rodrigo-Torres Lidia"/>
            <person name="Arahal R.David."/>
        </authorList>
    </citation>
    <scope>NUCLEOTIDE SEQUENCE [LARGE SCALE GENOMIC DNA]</scope>
    <source>
        <strain evidence="2">CECT 8713</strain>
    </source>
</reference>
<protein>
    <recommendedName>
        <fullName evidence="3">Phage tail assembly chaperone</fullName>
    </recommendedName>
</protein>
<name>A0A128FA98_9GAMM</name>
<keyword evidence="2" id="KW-1185">Reference proteome</keyword>
<accession>A0A128FA98</accession>
<proteinExistence type="predicted"/>